<protein>
    <submittedName>
        <fullName evidence="2">Autotransporter-associated beta strand repeat-containing protein</fullName>
    </submittedName>
</protein>
<dbReference type="InterPro" id="IPR011050">
    <property type="entry name" value="Pectin_lyase_fold/virulence"/>
</dbReference>
<evidence type="ECO:0000313" key="3">
    <source>
        <dbReference type="Proteomes" id="UP001301216"/>
    </source>
</evidence>
<dbReference type="SUPFAM" id="SSF51126">
    <property type="entry name" value="Pectin lyase-like"/>
    <property type="match status" value="1"/>
</dbReference>
<dbReference type="Proteomes" id="UP001301216">
    <property type="component" value="Unassembled WGS sequence"/>
</dbReference>
<gene>
    <name evidence="2" type="ORF">OPR82_16455</name>
</gene>
<evidence type="ECO:0000313" key="2">
    <source>
        <dbReference type="EMBL" id="MCX2698334.1"/>
    </source>
</evidence>
<organism evidence="2 3">
    <name type="scientific">Ochrobactrum chromiisoli</name>
    <dbReference type="NCBI Taxonomy" id="2993941"/>
    <lineage>
        <taxon>Bacteria</taxon>
        <taxon>Pseudomonadati</taxon>
        <taxon>Pseudomonadota</taxon>
        <taxon>Alphaproteobacteria</taxon>
        <taxon>Hyphomicrobiales</taxon>
        <taxon>Brucellaceae</taxon>
        <taxon>Brucella/Ochrobactrum group</taxon>
        <taxon>Ochrobactrum</taxon>
    </lineage>
</organism>
<accession>A0ABT3QRT9</accession>
<name>A0ABT3QRT9_9HYPH</name>
<dbReference type="InterPro" id="IPR013425">
    <property type="entry name" value="Autotrns_rpt"/>
</dbReference>
<reference evidence="2 3" key="1">
    <citation type="submission" date="2022-11" db="EMBL/GenBank/DDBJ databases">
        <title>Brucella sp. YY2X, whole genome shotgun sequencing project.</title>
        <authorList>
            <person name="Yang Y."/>
        </authorList>
    </citation>
    <scope>NUCLEOTIDE SEQUENCE [LARGE SCALE GENOMIC DNA]</scope>
    <source>
        <strain evidence="2 3">YY2X</strain>
    </source>
</reference>
<sequence>MSVPYIAYNRRSVAAPLLAQAPASGQIAIMPTRCLSQARSILSALSLTLALSVSSLAITTYEAKATDYTTQVSNQDLNPGDTVNTVTTSSTAGFPSYSVTAGTYTVNSATIEITLGLVNDVASAVLARGTGAHAIITGSIIRAHTGTGIQAQGLRADQGGTITVSGTTVAVDGESAVGLAVDGAGSTINVNSSTVINVASPGTDNWSYGVAAYGGARMLFDGGGKVAGTVLPTITLGVGSTTSKAAFGASGASTLEFRDIDFTRETLTLNGGWTADSADTNSIISFTHGTNADNQRVRAERGGKLVFTDTSSATGSTFLISDSGTALDFSESTLGTFSVGSLSGNNGFVTLGTNTFEVTGSSDDTYSGVIQGTGGFTYSGTGTFTLGGANTYTGGTVVNSGKLIVSANANLGAATGALGFNGGTLLLTDSFDNSRAVTLGMNGGTIQTTAEKTNSFSGKVTGAGSLTKTGDGTLVLSSTASDYTGGTQIDGGVVSVSANANLGAATGALGFDGGTLLLTDSFDNSRAVTLGTNGGTIQTTAEKTNSFSGKVTGAGSLTKTGDGTLVLSSTASDYTGGTQIDGGIVSVSADRNLGATTGALGFNGGTLLLTDSFDNSRAVTLGANGGTIQTTAAKTNSFSGKVTGAGSLTKTGDGTLVLSSTASDYTGGTQIDGGVVSVSADRNLGATTGALGFNGGTLLLTDSFDNSRAVTLGTNGGTIQTTAAKTNSFSGKVTGTGKLTKTGDGTLVLAGTASDYTGGTQINGGVVSVSADRNLGAATGALGFNGGTLLLTDSFDNSRAVTLGTNGGTIQTTAAKTNTFSGTVTGTGKLTKTGDGTLVLAGTASDYTGGTQIDGGVVSVSADRNLGATTGALGFNGGTLLLTDSFDNSRAVTLGTNGGTIQTTAAKTNTFSGTVTGTGKLTKTGDGTLVLAGTASDYTGGTQINGGVVSVSADRNLGAATGALGFNGGTLLLTDSFDNSRAVTLGTNGGTIQTTAAKTNTFSGTVTGTGKLTKTGDGTLVLSSTASDYTGGTQIDGGVLSVSANANLGAATGALGFNGGTLLLTDSFDNSRAVTLGTNGGTIQTTAAKTNSFSGTVNSPRRVPAHWF</sequence>
<dbReference type="EMBL" id="JAPHAV010000010">
    <property type="protein sequence ID" value="MCX2698334.1"/>
    <property type="molecule type" value="Genomic_DNA"/>
</dbReference>
<keyword evidence="1" id="KW-0732">Signal</keyword>
<dbReference type="Pfam" id="PF12951">
    <property type="entry name" value="PATR"/>
    <property type="match status" value="8"/>
</dbReference>
<proteinExistence type="predicted"/>
<dbReference type="RefSeq" id="WP_265986060.1">
    <property type="nucleotide sequence ID" value="NZ_JAPHAV010000010.1"/>
</dbReference>
<comment type="caution">
    <text evidence="2">The sequence shown here is derived from an EMBL/GenBank/DDBJ whole genome shotgun (WGS) entry which is preliminary data.</text>
</comment>
<evidence type="ECO:0000256" key="1">
    <source>
        <dbReference type="ARBA" id="ARBA00022729"/>
    </source>
</evidence>
<dbReference type="NCBIfam" id="TIGR02601">
    <property type="entry name" value="autotrns_rpt"/>
    <property type="match status" value="8"/>
</dbReference>
<keyword evidence="3" id="KW-1185">Reference proteome</keyword>